<feature type="repeat" description="ANK" evidence="3">
    <location>
        <begin position="890"/>
        <end position="922"/>
    </location>
</feature>
<dbReference type="SUPFAM" id="SSF48403">
    <property type="entry name" value="Ankyrin repeat"/>
    <property type="match status" value="3"/>
</dbReference>
<proteinExistence type="predicted"/>
<feature type="repeat" description="ANK" evidence="3">
    <location>
        <begin position="1060"/>
        <end position="1082"/>
    </location>
</feature>
<accession>A0A564Y9N9</accession>
<dbReference type="Gene3D" id="1.25.40.20">
    <property type="entry name" value="Ankyrin repeat-containing domain"/>
    <property type="match status" value="9"/>
</dbReference>
<keyword evidence="6" id="KW-1185">Reference proteome</keyword>
<dbReference type="Pfam" id="PF12796">
    <property type="entry name" value="Ank_2"/>
    <property type="match status" value="8"/>
</dbReference>
<feature type="repeat" description="ANK" evidence="3">
    <location>
        <begin position="1242"/>
        <end position="1274"/>
    </location>
</feature>
<feature type="compositionally biased region" description="Acidic residues" evidence="4">
    <location>
        <begin position="791"/>
        <end position="800"/>
    </location>
</feature>
<name>A0A564Y9N9_HYMDI</name>
<feature type="region of interest" description="Disordered" evidence="4">
    <location>
        <begin position="587"/>
        <end position="620"/>
    </location>
</feature>
<feature type="region of interest" description="Disordered" evidence="4">
    <location>
        <begin position="1312"/>
        <end position="1338"/>
    </location>
</feature>
<evidence type="ECO:0000256" key="3">
    <source>
        <dbReference type="PROSITE-ProRule" id="PRU00023"/>
    </source>
</evidence>
<dbReference type="Proteomes" id="UP000321570">
    <property type="component" value="Unassembled WGS sequence"/>
</dbReference>
<evidence type="ECO:0000256" key="2">
    <source>
        <dbReference type="ARBA" id="ARBA00023043"/>
    </source>
</evidence>
<evidence type="ECO:0000313" key="6">
    <source>
        <dbReference type="Proteomes" id="UP000321570"/>
    </source>
</evidence>
<feature type="repeat" description="ANK" evidence="3">
    <location>
        <begin position="71"/>
        <end position="103"/>
    </location>
</feature>
<keyword evidence="1" id="KW-0677">Repeat</keyword>
<protein>
    <submittedName>
        <fullName evidence="5">Uncharacterized protein</fullName>
    </submittedName>
</protein>
<dbReference type="PRINTS" id="PR01415">
    <property type="entry name" value="ANKYRIN"/>
</dbReference>
<dbReference type="Pfam" id="PF00023">
    <property type="entry name" value="Ank"/>
    <property type="match status" value="1"/>
</dbReference>
<dbReference type="PROSITE" id="PS50297">
    <property type="entry name" value="ANK_REP_REGION"/>
    <property type="match status" value="12"/>
</dbReference>
<dbReference type="PROSITE" id="PS50088">
    <property type="entry name" value="ANK_REPEAT"/>
    <property type="match status" value="13"/>
</dbReference>
<feature type="repeat" description="ANK" evidence="3">
    <location>
        <begin position="210"/>
        <end position="242"/>
    </location>
</feature>
<dbReference type="PANTHER" id="PTHR24198:SF192">
    <property type="entry name" value="SERINE_THREONINE-PROTEIN PHOSPHATASE 6 REGULATORY ANKYRIN REPEAT SUBUNIT A"/>
    <property type="match status" value="1"/>
</dbReference>
<feature type="repeat" description="ANK" evidence="3">
    <location>
        <begin position="144"/>
        <end position="176"/>
    </location>
</feature>
<feature type="repeat" description="ANK" evidence="3">
    <location>
        <begin position="982"/>
        <end position="1014"/>
    </location>
</feature>
<feature type="region of interest" description="Disordered" evidence="4">
    <location>
        <begin position="771"/>
        <end position="823"/>
    </location>
</feature>
<reference evidence="5 6" key="1">
    <citation type="submission" date="2019-07" db="EMBL/GenBank/DDBJ databases">
        <authorList>
            <person name="Jastrzebski P J."/>
            <person name="Paukszto L."/>
            <person name="Jastrzebski P J."/>
        </authorList>
    </citation>
    <scope>NUCLEOTIDE SEQUENCE [LARGE SCALE GENOMIC DNA]</scope>
    <source>
        <strain evidence="5 6">WMS-il1</strain>
    </source>
</reference>
<dbReference type="InterPro" id="IPR002110">
    <property type="entry name" value="Ankyrin_rpt"/>
</dbReference>
<evidence type="ECO:0000256" key="4">
    <source>
        <dbReference type="SAM" id="MobiDB-lite"/>
    </source>
</evidence>
<dbReference type="SMART" id="SM00248">
    <property type="entry name" value="ANK"/>
    <property type="match status" value="27"/>
</dbReference>
<feature type="repeat" description="ANK" evidence="3">
    <location>
        <begin position="340"/>
        <end position="372"/>
    </location>
</feature>
<dbReference type="PANTHER" id="PTHR24198">
    <property type="entry name" value="ANKYRIN REPEAT AND PROTEIN KINASE DOMAIN-CONTAINING PROTEIN"/>
    <property type="match status" value="1"/>
</dbReference>
<dbReference type="EMBL" id="CABIJS010000122">
    <property type="protein sequence ID" value="VUZ44007.1"/>
    <property type="molecule type" value="Genomic_DNA"/>
</dbReference>
<evidence type="ECO:0000313" key="5">
    <source>
        <dbReference type="EMBL" id="VUZ44007.1"/>
    </source>
</evidence>
<feature type="repeat" description="ANK" evidence="3">
    <location>
        <begin position="1127"/>
        <end position="1148"/>
    </location>
</feature>
<feature type="compositionally biased region" description="Polar residues" evidence="4">
    <location>
        <begin position="1312"/>
        <end position="1324"/>
    </location>
</feature>
<gene>
    <name evidence="5" type="ORF">WMSIL1_LOCUS4303</name>
</gene>
<feature type="repeat" description="ANK" evidence="3">
    <location>
        <begin position="373"/>
        <end position="405"/>
    </location>
</feature>
<feature type="compositionally biased region" description="Low complexity" evidence="4">
    <location>
        <begin position="601"/>
        <end position="615"/>
    </location>
</feature>
<feature type="repeat" description="ANK" evidence="3">
    <location>
        <begin position="38"/>
        <end position="70"/>
    </location>
</feature>
<sequence>MEFPFEHIPQIIQGIFFNDKTILDSPPNVDDINYKDAQMRTPLHAAASVGDTDFVEFLLANNARVNVKDIKWYTPLHRACSSDSPSVIQILLDNGADRNMRDKSWLTPLHVAAFNGSLECARLLLFYNTKDEEFGTNINASDRGGHTPLHHAVYGGHIDMVRLLLMNGASVNAFDKNDRRAMHWASACNLTGIIDLLCEFGAEVNCRDRLQYTPLHVAAALGNMDVFTQLIDRGADLDARTQRYNSVLHLGCLNGQVEVVKKSLNILSEDCQGNVAESNLILVLNQRNLDGYAPIHLAAMSSSDGVCLEYLITFCKRFDEIKGRESSKSILNLELTAGEDAWTPLHLAAIHGRHRQAQALLKNSANVNATDKRGFTPLHMAARQGHQLVLCTLLDAGARWNARAQEGITPLHCATISGFSVCFNRLLDVAKQNWDEAQEETVSKAETEPPKICSLPHATALKSFRDDLGRSLVHTSALGGSVDCFRTLLLSGSSPFDLDAMGRTPLHYAILSTRITSYLEEPPTRISAKSTSVAELVRVLLKLGVDPNHSDVHGCTALHLASAFDVEGSLIRVLLLYGANKNAVLSRSPTEISPNEDDESCSSASSSVSDLSQPSRATTKSSMIIEAGGGGTHNSRFSSYALSSAASEEQICAQNVVFTPPSLPFQTGVHVKAAYCPLHIAAAMGNTVGVKIFLQGVSTREACLLILDSAKMTRYVPKNAVSSVDFDGSIKKDKIETSSHFFYSPLFLAAFKGHTDCVKILMNACKSRSRSKRDEMLTEEEEDDFRSAVDECSEDDDSIGEDQKTRLTVEEAKEDGNNSEVDATLRDGDSRLSFFHHPPLSDRRSCGKLTDPLGRTLLHYAAYAGRLETCQLLLTHSLCQADPASLDDVHGWTAVHYAASQGHRSVVGLLLRHSAKENPSLDLVNVRDKEGRTALMLAAENMHTSVIELLCSLSLRPSRPVSVYDHSCDAHIVRRVIIADTHGRTALHRSAALGHTEGVKILLKAGASLTLADKAGKQALHFASISGCIEVLDVLLQTADVLVGSHMTGNVGILMPLDCRGFTPLHYAVQCGHRACVERLLKVESYKYLVGNTYTPIHCAAMLENVSIMQTLLAAFPVSLLKLKDARGSTPLHIAAMANQTNIVQNLLFLNPGQEGNAIKCLDKKGRTPLMSAALHGAAKTVDFLLFYQRDLEDDPTSFLSKRDFDGLNVLHLALCGPNEDTTLCLIRRSDVQELINEVLSDGRTPLHLAAERGFTKTVTELIKRGANSFATDNAGKLPICGIVQSVQYSKCQLTLLLDMIPQLANTIEAPRQSTVASGRTSHNPMADSIRSSDPEFY</sequence>
<keyword evidence="2 3" id="KW-0040">ANK repeat</keyword>
<feature type="compositionally biased region" description="Basic and acidic residues" evidence="4">
    <location>
        <begin position="801"/>
        <end position="816"/>
    </location>
</feature>
<evidence type="ECO:0000256" key="1">
    <source>
        <dbReference type="ARBA" id="ARBA00022737"/>
    </source>
</evidence>
<feature type="repeat" description="ANK" evidence="3">
    <location>
        <begin position="177"/>
        <end position="209"/>
    </location>
</feature>
<feature type="repeat" description="ANK" evidence="3">
    <location>
        <begin position="553"/>
        <end position="586"/>
    </location>
</feature>
<organism evidence="5 6">
    <name type="scientific">Hymenolepis diminuta</name>
    <name type="common">Rat tapeworm</name>
    <dbReference type="NCBI Taxonomy" id="6216"/>
    <lineage>
        <taxon>Eukaryota</taxon>
        <taxon>Metazoa</taxon>
        <taxon>Spiralia</taxon>
        <taxon>Lophotrochozoa</taxon>
        <taxon>Platyhelminthes</taxon>
        <taxon>Cestoda</taxon>
        <taxon>Eucestoda</taxon>
        <taxon>Cyclophyllidea</taxon>
        <taxon>Hymenolepididae</taxon>
        <taxon>Hymenolepis</taxon>
    </lineage>
</organism>
<dbReference type="InterPro" id="IPR036770">
    <property type="entry name" value="Ankyrin_rpt-contain_sf"/>
</dbReference>